<protein>
    <recommendedName>
        <fullName evidence="1">Reverse transcriptase domain-containing protein</fullName>
    </recommendedName>
</protein>
<dbReference type="Proteomes" id="UP000215335">
    <property type="component" value="Unassembled WGS sequence"/>
</dbReference>
<reference evidence="2 3" key="1">
    <citation type="journal article" date="2017" name="Curr. Biol.">
        <title>The Evolution of Venom by Co-option of Single-Copy Genes.</title>
        <authorList>
            <person name="Martinson E.O."/>
            <person name="Mrinalini"/>
            <person name="Kelkar Y.D."/>
            <person name="Chang C.H."/>
            <person name="Werren J.H."/>
        </authorList>
    </citation>
    <scope>NUCLEOTIDE SEQUENCE [LARGE SCALE GENOMIC DNA]</scope>
    <source>
        <strain evidence="2 3">Alberta</strain>
        <tissue evidence="2">Whole body</tissue>
    </source>
</reference>
<dbReference type="AlphaFoldDB" id="A0A232EX75"/>
<gene>
    <name evidence="2" type="ORF">TSAR_000224</name>
</gene>
<proteinExistence type="predicted"/>
<dbReference type="PANTHER" id="PTHR47027">
    <property type="entry name" value="REVERSE TRANSCRIPTASE DOMAIN-CONTAINING PROTEIN"/>
    <property type="match status" value="1"/>
</dbReference>
<dbReference type="PANTHER" id="PTHR47027:SF20">
    <property type="entry name" value="REVERSE TRANSCRIPTASE-LIKE PROTEIN WITH RNA-DIRECTED DNA POLYMERASE DOMAIN"/>
    <property type="match status" value="1"/>
</dbReference>
<sequence>MCILDRCKDDTKRYRANICLQKVSQGSIGKRNLPGKQAGFRKDIKVKIRKFILHLDLKTAFNTVIREKLWGYVEQLGIKEFKGKFTDVFWTTKGLRQACVLSPILFCIYIAVLEEEFRKRKIGGVKKGNTRVWSLAYAGDIVLMASNRKALLDMLGTTRIFLDF</sequence>
<evidence type="ECO:0000259" key="1">
    <source>
        <dbReference type="PROSITE" id="PS50878"/>
    </source>
</evidence>
<dbReference type="PROSITE" id="PS50878">
    <property type="entry name" value="RT_POL"/>
    <property type="match status" value="1"/>
</dbReference>
<comment type="caution">
    <text evidence="2">The sequence shown here is derived from an EMBL/GenBank/DDBJ whole genome shotgun (WGS) entry which is preliminary data.</text>
</comment>
<feature type="domain" description="Reverse transcriptase" evidence="1">
    <location>
        <begin position="1"/>
        <end position="164"/>
    </location>
</feature>
<dbReference type="EMBL" id="NNAY01001789">
    <property type="protein sequence ID" value="OXU22920.1"/>
    <property type="molecule type" value="Genomic_DNA"/>
</dbReference>
<dbReference type="OrthoDB" id="7698480at2759"/>
<dbReference type="InterPro" id="IPR000477">
    <property type="entry name" value="RT_dom"/>
</dbReference>
<accession>A0A232EX75</accession>
<organism evidence="2 3">
    <name type="scientific">Trichomalopsis sarcophagae</name>
    <dbReference type="NCBI Taxonomy" id="543379"/>
    <lineage>
        <taxon>Eukaryota</taxon>
        <taxon>Metazoa</taxon>
        <taxon>Ecdysozoa</taxon>
        <taxon>Arthropoda</taxon>
        <taxon>Hexapoda</taxon>
        <taxon>Insecta</taxon>
        <taxon>Pterygota</taxon>
        <taxon>Neoptera</taxon>
        <taxon>Endopterygota</taxon>
        <taxon>Hymenoptera</taxon>
        <taxon>Apocrita</taxon>
        <taxon>Proctotrupomorpha</taxon>
        <taxon>Chalcidoidea</taxon>
        <taxon>Pteromalidae</taxon>
        <taxon>Pteromalinae</taxon>
        <taxon>Trichomalopsis</taxon>
    </lineage>
</organism>
<dbReference type="Pfam" id="PF00078">
    <property type="entry name" value="RVT_1"/>
    <property type="match status" value="1"/>
</dbReference>
<keyword evidence="3" id="KW-1185">Reference proteome</keyword>
<evidence type="ECO:0000313" key="2">
    <source>
        <dbReference type="EMBL" id="OXU22920.1"/>
    </source>
</evidence>
<evidence type="ECO:0000313" key="3">
    <source>
        <dbReference type="Proteomes" id="UP000215335"/>
    </source>
</evidence>
<name>A0A232EX75_9HYME</name>